<dbReference type="PROSITE" id="PS50975">
    <property type="entry name" value="ATP_GRASP"/>
    <property type="match status" value="1"/>
</dbReference>
<dbReference type="Proteomes" id="UP000191039">
    <property type="component" value="Unassembled WGS sequence"/>
</dbReference>
<dbReference type="GO" id="GO:0005829">
    <property type="term" value="C:cytosol"/>
    <property type="evidence" value="ECO:0007669"/>
    <property type="project" value="TreeGrafter"/>
</dbReference>
<proteinExistence type="predicted"/>
<dbReference type="Pfam" id="PF02222">
    <property type="entry name" value="ATP-grasp"/>
    <property type="match status" value="1"/>
</dbReference>
<evidence type="ECO:0000256" key="3">
    <source>
        <dbReference type="ARBA" id="ARBA00022755"/>
    </source>
</evidence>
<dbReference type="EMBL" id="PDCR01000057">
    <property type="protein sequence ID" value="PEG51305.1"/>
    <property type="molecule type" value="Genomic_DNA"/>
</dbReference>
<keyword evidence="9" id="KW-0808">Transferase</keyword>
<feature type="domain" description="ATP-grasp" evidence="7">
    <location>
        <begin position="119"/>
        <end position="312"/>
    </location>
</feature>
<dbReference type="PANTHER" id="PTHR43055:SF1">
    <property type="entry name" value="FORMATE-DEPENDENT PHOSPHORIBOSYLGLYCINAMIDE FORMYLTRANSFERASE"/>
    <property type="match status" value="1"/>
</dbReference>
<evidence type="ECO:0000256" key="5">
    <source>
        <dbReference type="ARBA" id="ARBA00025704"/>
    </source>
</evidence>
<dbReference type="GO" id="GO:0016874">
    <property type="term" value="F:ligase activity"/>
    <property type="evidence" value="ECO:0007669"/>
    <property type="project" value="UniProtKB-KW"/>
</dbReference>
<dbReference type="SUPFAM" id="SSF52440">
    <property type="entry name" value="PreATP-grasp domain"/>
    <property type="match status" value="1"/>
</dbReference>
<dbReference type="GO" id="GO:0016740">
    <property type="term" value="F:transferase activity"/>
    <property type="evidence" value="ECO:0007669"/>
    <property type="project" value="UniProtKB-KW"/>
</dbReference>
<keyword evidence="2 6" id="KW-0547">Nucleotide-binding</keyword>
<keyword evidence="3" id="KW-0658">Purine biosynthesis</keyword>
<accession>A0A1Q4HIE2</accession>
<evidence type="ECO:0000259" key="7">
    <source>
        <dbReference type="PROSITE" id="PS50975"/>
    </source>
</evidence>
<evidence type="ECO:0000313" key="8">
    <source>
        <dbReference type="EMBL" id="OPE53966.1"/>
    </source>
</evidence>
<dbReference type="InterPro" id="IPR013815">
    <property type="entry name" value="ATP_grasp_subdomain_1"/>
</dbReference>
<protein>
    <submittedName>
        <fullName evidence="9">Formate-dependent phosphoribosylglycinamide formyltransferase</fullName>
    </submittedName>
    <submittedName>
        <fullName evidence="8">Phosphoribosylglycinamide formyltransferase 2</fullName>
    </submittedName>
</protein>
<evidence type="ECO:0000256" key="1">
    <source>
        <dbReference type="ARBA" id="ARBA00022598"/>
    </source>
</evidence>
<gene>
    <name evidence="8" type="ORF">BV510_12850</name>
    <name evidence="9" type="ORF">CRI78_27295</name>
</gene>
<dbReference type="Gene3D" id="3.40.50.20">
    <property type="match status" value="1"/>
</dbReference>
<dbReference type="PANTHER" id="PTHR43055">
    <property type="entry name" value="FORMATE-DEPENDENT PHOSPHORIBOSYLGLYCINAMIDE FORMYLTRANSFERASE"/>
    <property type="match status" value="1"/>
</dbReference>
<dbReference type="AlphaFoldDB" id="A0A1Q4HIE2"/>
<dbReference type="Pfam" id="PF22660">
    <property type="entry name" value="RS_preATP-grasp-like"/>
    <property type="match status" value="1"/>
</dbReference>
<dbReference type="Gene3D" id="3.30.470.20">
    <property type="entry name" value="ATP-grasp fold, B domain"/>
    <property type="match status" value="1"/>
</dbReference>
<evidence type="ECO:0000313" key="11">
    <source>
        <dbReference type="Proteomes" id="UP000220340"/>
    </source>
</evidence>
<dbReference type="Proteomes" id="UP000220340">
    <property type="component" value="Unassembled WGS sequence"/>
</dbReference>
<dbReference type="GO" id="GO:0046872">
    <property type="term" value="F:metal ion binding"/>
    <property type="evidence" value="ECO:0007669"/>
    <property type="project" value="InterPro"/>
</dbReference>
<evidence type="ECO:0000256" key="4">
    <source>
        <dbReference type="ARBA" id="ARBA00022840"/>
    </source>
</evidence>
<sequence>MANEADNTSNSAGPVVMLLGSGEMSRELALAFQRLGATVVAVDGDADAPAHRVADRHAVVTMNDPDALAAVVERERPDYLVDQAGVIAIDGWETQAGGVEIFPTPRAVRLSLDREGLRRLAADELGLPTAPFWFAGSAGELSAIAEHAGFPLTVTPVAGATGDGRSVLLRPEDVQPAWNRAIAAGTVTTPNRVMAETVVDVDDEVTLLTVRTIGATGPSVRFCEPIGHRDAGGTLATWQPHRLSPAASDAAKSIAARIVNSLGGRGVFAVELLVRGDEVYFTDVRPQPGDTGLLTQRTQRLSQFDLHARAILGLPVDTIMISPGAAEIGYADGPARTVTKRPDALAILSETLDVAESDVVLFDRLDETDGRHRLGAAVATAPDVTVARDRAQRTAVSLRRLWQS</sequence>
<keyword evidence="1" id="KW-0436">Ligase</keyword>
<name>A0A1Q4HIE2_9MYCO</name>
<evidence type="ECO:0000256" key="2">
    <source>
        <dbReference type="ARBA" id="ARBA00022741"/>
    </source>
</evidence>
<comment type="caution">
    <text evidence="9">The sequence shown here is derived from an EMBL/GenBank/DDBJ whole genome shotgun (WGS) entry which is preliminary data.</text>
</comment>
<dbReference type="Gene3D" id="3.30.1490.20">
    <property type="entry name" value="ATP-grasp fold, A domain"/>
    <property type="match status" value="1"/>
</dbReference>
<reference evidence="9 11" key="2">
    <citation type="submission" date="2017-10" db="EMBL/GenBank/DDBJ databases">
        <title>The new phylogeny of genus Mycobacterium.</title>
        <authorList>
            <person name="Tortoli E."/>
            <person name="Trovato A."/>
            <person name="Cirillo D.M."/>
        </authorList>
    </citation>
    <scope>NUCLEOTIDE SEQUENCE [LARGE SCALE GENOMIC DNA]</scope>
    <source>
        <strain evidence="9 11">IP141170001</strain>
    </source>
</reference>
<dbReference type="SUPFAM" id="SSF56059">
    <property type="entry name" value="Glutathione synthetase ATP-binding domain-like"/>
    <property type="match status" value="1"/>
</dbReference>
<dbReference type="STRING" id="1801.BRW64_08410"/>
<dbReference type="GO" id="GO:0005524">
    <property type="term" value="F:ATP binding"/>
    <property type="evidence" value="ECO:0007669"/>
    <property type="project" value="UniProtKB-UniRule"/>
</dbReference>
<evidence type="ECO:0000313" key="9">
    <source>
        <dbReference type="EMBL" id="PEG51305.1"/>
    </source>
</evidence>
<dbReference type="InterPro" id="IPR054350">
    <property type="entry name" value="PurT/PurK_preATP-grasp"/>
</dbReference>
<organism evidence="9 11">
    <name type="scientific">Mycolicibacterium diernhoferi</name>
    <dbReference type="NCBI Taxonomy" id="1801"/>
    <lineage>
        <taxon>Bacteria</taxon>
        <taxon>Bacillati</taxon>
        <taxon>Actinomycetota</taxon>
        <taxon>Actinomycetes</taxon>
        <taxon>Mycobacteriales</taxon>
        <taxon>Mycobacteriaceae</taxon>
        <taxon>Mycolicibacterium</taxon>
    </lineage>
</organism>
<reference evidence="8 10" key="1">
    <citation type="submission" date="2016-09" db="EMBL/GenBank/DDBJ databases">
        <title>genome sequences of unsequenced Mycobacteria.</title>
        <authorList>
            <person name="Greninger A.L."/>
            <person name="Jerome K.R."/>
            <person name="Mcnair B."/>
            <person name="Wallis C."/>
            <person name="Fang F."/>
        </authorList>
    </citation>
    <scope>NUCLEOTIDE SEQUENCE [LARGE SCALE GENOMIC DNA]</scope>
    <source>
        <strain evidence="8 10">BM1</strain>
    </source>
</reference>
<evidence type="ECO:0000313" key="10">
    <source>
        <dbReference type="Proteomes" id="UP000191039"/>
    </source>
</evidence>
<comment type="pathway">
    <text evidence="5">Purine metabolism.</text>
</comment>
<dbReference type="EMBL" id="MIJD01000117">
    <property type="protein sequence ID" value="OPE53966.1"/>
    <property type="molecule type" value="Genomic_DNA"/>
</dbReference>
<dbReference type="InterPro" id="IPR016185">
    <property type="entry name" value="PreATP-grasp_dom_sf"/>
</dbReference>
<keyword evidence="11" id="KW-1185">Reference proteome</keyword>
<dbReference type="NCBIfam" id="NF006766">
    <property type="entry name" value="PRK09288.1"/>
    <property type="match status" value="1"/>
</dbReference>
<evidence type="ECO:0000256" key="6">
    <source>
        <dbReference type="PROSITE-ProRule" id="PRU00409"/>
    </source>
</evidence>
<keyword evidence="4 6" id="KW-0067">ATP-binding</keyword>
<dbReference type="OrthoDB" id="9804625at2"/>
<dbReference type="RefSeq" id="WP_073855720.1">
    <property type="nucleotide sequence ID" value="NZ_BAAATC010000009.1"/>
</dbReference>
<dbReference type="InterPro" id="IPR003135">
    <property type="entry name" value="ATP-grasp_carboxylate-amine"/>
</dbReference>
<dbReference type="InterPro" id="IPR011761">
    <property type="entry name" value="ATP-grasp"/>
</dbReference>
<dbReference type="GO" id="GO:0006164">
    <property type="term" value="P:purine nucleotide biosynthetic process"/>
    <property type="evidence" value="ECO:0007669"/>
    <property type="project" value="UniProtKB-KW"/>
</dbReference>